<name>A0ABR6KQH7_9BACT</name>
<proteinExistence type="predicted"/>
<dbReference type="RefSeq" id="WP_262889881.1">
    <property type="nucleotide sequence ID" value="NZ_BMPB01000008.1"/>
</dbReference>
<protein>
    <submittedName>
        <fullName evidence="1">Metal-binding transcription factor (Methanogenesis marker protein 9)</fullName>
    </submittedName>
</protein>
<evidence type="ECO:0000313" key="2">
    <source>
        <dbReference type="Proteomes" id="UP000533637"/>
    </source>
</evidence>
<gene>
    <name evidence="1" type="ORF">GGQ57_003597</name>
</gene>
<dbReference type="EMBL" id="JACHOC010000007">
    <property type="protein sequence ID" value="MBB4623681.1"/>
    <property type="molecule type" value="Genomic_DNA"/>
</dbReference>
<evidence type="ECO:0000313" key="1">
    <source>
        <dbReference type="EMBL" id="MBB4623681.1"/>
    </source>
</evidence>
<sequence length="40" mass="4523">MTHVDFFTSEVWCRKRAKPCPFRRLGGSNVRQGLLSGGLD</sequence>
<reference evidence="1 2" key="1">
    <citation type="submission" date="2020-08" db="EMBL/GenBank/DDBJ databases">
        <title>Genomic Encyclopedia of Type Strains, Phase IV (KMG-IV): sequencing the most valuable type-strain genomes for metagenomic binning, comparative biology and taxonomic classification.</title>
        <authorList>
            <person name="Goeker M."/>
        </authorList>
    </citation>
    <scope>NUCLEOTIDE SEQUENCE [LARGE SCALE GENOMIC DNA]</scope>
    <source>
        <strain evidence="1 2">DSM 102983</strain>
    </source>
</reference>
<organism evidence="1 2">
    <name type="scientific">Parabacteroides faecis</name>
    <dbReference type="NCBI Taxonomy" id="1217282"/>
    <lineage>
        <taxon>Bacteria</taxon>
        <taxon>Pseudomonadati</taxon>
        <taxon>Bacteroidota</taxon>
        <taxon>Bacteroidia</taxon>
        <taxon>Bacteroidales</taxon>
        <taxon>Tannerellaceae</taxon>
        <taxon>Parabacteroides</taxon>
    </lineage>
</organism>
<accession>A0ABR6KQH7</accession>
<dbReference type="Proteomes" id="UP000533637">
    <property type="component" value="Unassembled WGS sequence"/>
</dbReference>
<comment type="caution">
    <text evidence="1">The sequence shown here is derived from an EMBL/GenBank/DDBJ whole genome shotgun (WGS) entry which is preliminary data.</text>
</comment>
<keyword evidence="2" id="KW-1185">Reference proteome</keyword>